<dbReference type="InterPro" id="IPR036397">
    <property type="entry name" value="RNaseH_sf"/>
</dbReference>
<evidence type="ECO:0000313" key="3">
    <source>
        <dbReference type="EMBL" id="JAG27660.1"/>
    </source>
</evidence>
<feature type="compositionally biased region" description="Basic and acidic residues" evidence="1">
    <location>
        <begin position="63"/>
        <end position="72"/>
    </location>
</feature>
<dbReference type="GO" id="GO:0004523">
    <property type="term" value="F:RNA-DNA hybrid ribonuclease activity"/>
    <property type="evidence" value="ECO:0007669"/>
    <property type="project" value="InterPro"/>
</dbReference>
<protein>
    <submittedName>
        <fullName evidence="3">Gag-Pol polyprotein</fullName>
    </submittedName>
</protein>
<evidence type="ECO:0000259" key="2">
    <source>
        <dbReference type="PROSITE" id="PS50879"/>
    </source>
</evidence>
<dbReference type="Gene3D" id="3.30.420.10">
    <property type="entry name" value="Ribonuclease H-like superfamily/Ribonuclease H"/>
    <property type="match status" value="1"/>
</dbReference>
<reference evidence="3" key="2">
    <citation type="submission" date="2014-07" db="EMBL/GenBank/DDBJ databases">
        <authorList>
            <person name="Hull J."/>
        </authorList>
    </citation>
    <scope>NUCLEOTIDE SEQUENCE</scope>
</reference>
<dbReference type="InterPro" id="IPR012337">
    <property type="entry name" value="RNaseH-like_sf"/>
</dbReference>
<proteinExistence type="predicted"/>
<accession>A0A0A9YDU7</accession>
<reference evidence="3" key="1">
    <citation type="journal article" date="2014" name="PLoS ONE">
        <title>Transcriptome-Based Identification of ABC Transporters in the Western Tarnished Plant Bug Lygus hesperus.</title>
        <authorList>
            <person name="Hull J.J."/>
            <person name="Chaney K."/>
            <person name="Geib S.M."/>
            <person name="Fabrick J.A."/>
            <person name="Brent C.S."/>
            <person name="Walsh D."/>
            <person name="Lavine L.C."/>
        </authorList>
    </citation>
    <scope>NUCLEOTIDE SEQUENCE</scope>
</reference>
<dbReference type="SUPFAM" id="SSF53098">
    <property type="entry name" value="Ribonuclease H-like"/>
    <property type="match status" value="1"/>
</dbReference>
<dbReference type="CDD" id="cd09276">
    <property type="entry name" value="Rnase_HI_RT_non_LTR"/>
    <property type="match status" value="1"/>
</dbReference>
<dbReference type="InterPro" id="IPR002156">
    <property type="entry name" value="RNaseH_domain"/>
</dbReference>
<dbReference type="GO" id="GO:0003676">
    <property type="term" value="F:nucleic acid binding"/>
    <property type="evidence" value="ECO:0007669"/>
    <property type="project" value="InterPro"/>
</dbReference>
<feature type="domain" description="RNase H type-1" evidence="2">
    <location>
        <begin position="1"/>
        <end position="73"/>
    </location>
</feature>
<evidence type="ECO:0000256" key="1">
    <source>
        <dbReference type="SAM" id="MobiDB-lite"/>
    </source>
</evidence>
<feature type="non-terminal residue" evidence="3">
    <location>
        <position position="110"/>
    </location>
</feature>
<gene>
    <name evidence="3" type="primary">gag-pol_36</name>
    <name evidence="3" type="ORF">CM83_71094</name>
</gene>
<dbReference type="EMBL" id="GBHO01015944">
    <property type="protein sequence ID" value="JAG27660.1"/>
    <property type="molecule type" value="Transcribed_RNA"/>
</dbReference>
<dbReference type="PROSITE" id="PS50879">
    <property type="entry name" value="RNASE_H_1"/>
    <property type="match status" value="1"/>
</dbReference>
<dbReference type="AlphaFoldDB" id="A0A0A9YDU7"/>
<feature type="non-terminal residue" evidence="3">
    <location>
        <position position="1"/>
    </location>
</feature>
<organism evidence="3">
    <name type="scientific">Lygus hesperus</name>
    <name type="common">Western plant bug</name>
    <dbReference type="NCBI Taxonomy" id="30085"/>
    <lineage>
        <taxon>Eukaryota</taxon>
        <taxon>Metazoa</taxon>
        <taxon>Ecdysozoa</taxon>
        <taxon>Arthropoda</taxon>
        <taxon>Hexapoda</taxon>
        <taxon>Insecta</taxon>
        <taxon>Pterygota</taxon>
        <taxon>Neoptera</taxon>
        <taxon>Paraneoptera</taxon>
        <taxon>Hemiptera</taxon>
        <taxon>Heteroptera</taxon>
        <taxon>Panheteroptera</taxon>
        <taxon>Cimicomorpha</taxon>
        <taxon>Miridae</taxon>
        <taxon>Mirini</taxon>
        <taxon>Lygus</taxon>
    </lineage>
</organism>
<sequence>KRLKGARIYIMSDSQAALKAISAYSITSRLTWDCLHSLKMAAQGNKLTLLWVPGHEGVEGNEEADRLAKKGSESQPFGPEPQLGVTKSFIALQVKRWEDNKRTAYWRNAP</sequence>
<feature type="region of interest" description="Disordered" evidence="1">
    <location>
        <begin position="61"/>
        <end position="84"/>
    </location>
</feature>
<name>A0A0A9YDU7_LYGHE</name>
<dbReference type="Pfam" id="PF00075">
    <property type="entry name" value="RNase_H"/>
    <property type="match status" value="1"/>
</dbReference>